<dbReference type="SUPFAM" id="SSF52540">
    <property type="entry name" value="P-loop containing nucleoside triphosphate hydrolases"/>
    <property type="match status" value="1"/>
</dbReference>
<accession>A0A0G0SF43</accession>
<dbReference type="Gene3D" id="3.40.50.300">
    <property type="entry name" value="P-loop containing nucleotide triphosphate hydrolases"/>
    <property type="match status" value="3"/>
</dbReference>
<comment type="catalytic activity">
    <reaction evidence="8">
        <text>Couples ATP hydrolysis with the unwinding of duplex DNA by translocating in the 3'-5' direction.</text>
        <dbReference type="EC" id="5.6.2.4"/>
    </reaction>
</comment>
<evidence type="ECO:0000256" key="1">
    <source>
        <dbReference type="ARBA" id="ARBA00009922"/>
    </source>
</evidence>
<evidence type="ECO:0000256" key="5">
    <source>
        <dbReference type="ARBA" id="ARBA00022840"/>
    </source>
</evidence>
<keyword evidence="5 11" id="KW-0067">ATP-binding</keyword>
<dbReference type="Proteomes" id="UP000034137">
    <property type="component" value="Unassembled WGS sequence"/>
</dbReference>
<evidence type="ECO:0000256" key="7">
    <source>
        <dbReference type="ARBA" id="ARBA00023235"/>
    </source>
</evidence>
<dbReference type="InterPro" id="IPR013986">
    <property type="entry name" value="DExx_box_DNA_helicase_dom_sf"/>
</dbReference>
<dbReference type="PROSITE" id="PS51217">
    <property type="entry name" value="UVRD_HELICASE_CTER"/>
    <property type="match status" value="1"/>
</dbReference>
<dbReference type="EC" id="5.6.2.4" evidence="9"/>
<feature type="domain" description="UvrD-like helicase ATP-binding" evidence="12">
    <location>
        <begin position="7"/>
        <end position="342"/>
    </location>
</feature>
<dbReference type="InterPro" id="IPR000212">
    <property type="entry name" value="DNA_helicase_UvrD/REP"/>
</dbReference>
<keyword evidence="2 11" id="KW-0547">Nucleotide-binding</keyword>
<feature type="domain" description="UvrD-like helicase C-terminal" evidence="13">
    <location>
        <begin position="374"/>
        <end position="656"/>
    </location>
</feature>
<comment type="caution">
    <text evidence="14">The sequence shown here is derived from an EMBL/GenBank/DDBJ whole genome shotgun (WGS) entry which is preliminary data.</text>
</comment>
<dbReference type="Gene3D" id="1.10.10.160">
    <property type="match status" value="2"/>
</dbReference>
<evidence type="ECO:0000259" key="13">
    <source>
        <dbReference type="PROSITE" id="PS51217"/>
    </source>
</evidence>
<dbReference type="PANTHER" id="PTHR11070">
    <property type="entry name" value="UVRD / RECB / PCRA DNA HELICASE FAMILY MEMBER"/>
    <property type="match status" value="1"/>
</dbReference>
<gene>
    <name evidence="14" type="ORF">UT64_C0010G0009</name>
</gene>
<dbReference type="Pfam" id="PF13361">
    <property type="entry name" value="UvrD_C"/>
    <property type="match status" value="1"/>
</dbReference>
<dbReference type="AlphaFoldDB" id="A0A0G0SF43"/>
<evidence type="ECO:0000256" key="3">
    <source>
        <dbReference type="ARBA" id="ARBA00022801"/>
    </source>
</evidence>
<evidence type="ECO:0000256" key="2">
    <source>
        <dbReference type="ARBA" id="ARBA00022741"/>
    </source>
</evidence>
<evidence type="ECO:0000256" key="9">
    <source>
        <dbReference type="ARBA" id="ARBA00034808"/>
    </source>
</evidence>
<comment type="catalytic activity">
    <reaction evidence="10">
        <text>ATP + H2O = ADP + phosphate + H(+)</text>
        <dbReference type="Rhea" id="RHEA:13065"/>
        <dbReference type="ChEBI" id="CHEBI:15377"/>
        <dbReference type="ChEBI" id="CHEBI:15378"/>
        <dbReference type="ChEBI" id="CHEBI:30616"/>
        <dbReference type="ChEBI" id="CHEBI:43474"/>
        <dbReference type="ChEBI" id="CHEBI:456216"/>
        <dbReference type="EC" id="5.6.2.4"/>
    </reaction>
</comment>
<organism evidence="14 15">
    <name type="scientific">Candidatus Falkowbacteria bacterium GW2011_GWF2_39_8</name>
    <dbReference type="NCBI Taxonomy" id="1618642"/>
    <lineage>
        <taxon>Bacteria</taxon>
        <taxon>Candidatus Falkowiibacteriota</taxon>
    </lineage>
</organism>
<dbReference type="GO" id="GO:0016787">
    <property type="term" value="F:hydrolase activity"/>
    <property type="evidence" value="ECO:0007669"/>
    <property type="project" value="UniProtKB-UniRule"/>
</dbReference>
<evidence type="ECO:0000256" key="4">
    <source>
        <dbReference type="ARBA" id="ARBA00022806"/>
    </source>
</evidence>
<dbReference type="GO" id="GO:0043138">
    <property type="term" value="F:3'-5' DNA helicase activity"/>
    <property type="evidence" value="ECO:0007669"/>
    <property type="project" value="UniProtKB-EC"/>
</dbReference>
<proteinExistence type="inferred from homology"/>
<dbReference type="InterPro" id="IPR014016">
    <property type="entry name" value="UvrD-like_ATP-bd"/>
</dbReference>
<dbReference type="Pfam" id="PF00580">
    <property type="entry name" value="UvrD-helicase"/>
    <property type="match status" value="1"/>
</dbReference>
<keyword evidence="6" id="KW-0238">DNA-binding</keyword>
<keyword evidence="3 11" id="KW-0378">Hydrolase</keyword>
<evidence type="ECO:0000313" key="15">
    <source>
        <dbReference type="Proteomes" id="UP000034137"/>
    </source>
</evidence>
<dbReference type="InterPro" id="IPR038726">
    <property type="entry name" value="PDDEXK_AddAB-type"/>
</dbReference>
<dbReference type="PROSITE" id="PS51198">
    <property type="entry name" value="UVRD_HELICASE_ATP_BIND"/>
    <property type="match status" value="1"/>
</dbReference>
<evidence type="ECO:0000313" key="14">
    <source>
        <dbReference type="EMBL" id="KKR33335.1"/>
    </source>
</evidence>
<keyword evidence="7" id="KW-0413">Isomerase</keyword>
<dbReference type="Pfam" id="PF12705">
    <property type="entry name" value="PDDEXK_1"/>
    <property type="match status" value="1"/>
</dbReference>
<evidence type="ECO:0000259" key="12">
    <source>
        <dbReference type="PROSITE" id="PS51198"/>
    </source>
</evidence>
<evidence type="ECO:0000256" key="6">
    <source>
        <dbReference type="ARBA" id="ARBA00023125"/>
    </source>
</evidence>
<dbReference type="PANTHER" id="PTHR11070:SF2">
    <property type="entry name" value="ATP-DEPENDENT DNA HELICASE SRS2"/>
    <property type="match status" value="1"/>
</dbReference>
<reference evidence="14 15" key="1">
    <citation type="journal article" date="2015" name="Nature">
        <title>rRNA introns, odd ribosomes, and small enigmatic genomes across a large radiation of phyla.</title>
        <authorList>
            <person name="Brown C.T."/>
            <person name="Hug L.A."/>
            <person name="Thomas B.C."/>
            <person name="Sharon I."/>
            <person name="Castelle C.J."/>
            <person name="Singh A."/>
            <person name="Wilkins M.J."/>
            <person name="Williams K.H."/>
            <person name="Banfield J.F."/>
        </authorList>
    </citation>
    <scope>NUCLEOTIDE SEQUENCE [LARGE SCALE GENOMIC DNA]</scope>
</reference>
<dbReference type="GO" id="GO:0005524">
    <property type="term" value="F:ATP binding"/>
    <property type="evidence" value="ECO:0007669"/>
    <property type="project" value="UniProtKB-UniRule"/>
</dbReference>
<protein>
    <recommendedName>
        <fullName evidence="9">DNA 3'-5' helicase</fullName>
        <ecNumber evidence="9">5.6.2.4</ecNumber>
    </recommendedName>
</protein>
<dbReference type="EMBL" id="LBXO01000010">
    <property type="protein sequence ID" value="KKR33335.1"/>
    <property type="molecule type" value="Genomic_DNA"/>
</dbReference>
<name>A0A0G0SF43_9BACT</name>
<dbReference type="InterPro" id="IPR014017">
    <property type="entry name" value="DNA_helicase_UvrD-like_C"/>
</dbReference>
<evidence type="ECO:0000256" key="8">
    <source>
        <dbReference type="ARBA" id="ARBA00034617"/>
    </source>
</evidence>
<comment type="similarity">
    <text evidence="1">Belongs to the helicase family. UvrD subfamily.</text>
</comment>
<dbReference type="PATRIC" id="fig|1618642.3.peg.276"/>
<evidence type="ECO:0000256" key="11">
    <source>
        <dbReference type="PROSITE-ProRule" id="PRU00560"/>
    </source>
</evidence>
<feature type="binding site" evidence="11">
    <location>
        <begin position="28"/>
        <end position="35"/>
    </location>
    <ligand>
        <name>ATP</name>
        <dbReference type="ChEBI" id="CHEBI:30616"/>
    </ligand>
</feature>
<dbReference type="CDD" id="cd17932">
    <property type="entry name" value="DEXQc_UvrD"/>
    <property type="match status" value="1"/>
</dbReference>
<dbReference type="GO" id="GO:0003677">
    <property type="term" value="F:DNA binding"/>
    <property type="evidence" value="ECO:0007669"/>
    <property type="project" value="UniProtKB-KW"/>
</dbReference>
<dbReference type="GO" id="GO:0000725">
    <property type="term" value="P:recombinational repair"/>
    <property type="evidence" value="ECO:0007669"/>
    <property type="project" value="TreeGrafter"/>
</dbReference>
<keyword evidence="4 11" id="KW-0347">Helicase</keyword>
<dbReference type="Gene3D" id="1.10.486.10">
    <property type="entry name" value="PCRA, domain 4"/>
    <property type="match status" value="1"/>
</dbReference>
<dbReference type="InterPro" id="IPR027417">
    <property type="entry name" value="P-loop_NTPase"/>
</dbReference>
<sequence length="843" mass="97423">MPDNLMENLNSEQLKAVLHKDGPLLIVAGAGTGKTHAITQKIGYMIEQGWAEPEEILALTFTEKAAAEMEERVDRLLPMGYVDLWISTFHGFAEKILKAHGLDIGLPTQFKLINEFEQWRLIQKNLDLFDLNYYKPAGNPTKFIEALIRHFSRLKDENITPDDYLTYTSKLHSDLEKSSIDKLKVKSKKLKVGHELTALEKLKLQLKVENVTDDMLGQEVLRLAEVAKAYQIYQQLLLNEGMMDFGDLINYCLKLFKERPLLLAKHQEQFKYIVVDEFQDTNWSQYELVKLLAAKRRNLIVVGDDDQSIYRFRGASMSNILQFKNDYPDAEQVVLTENYRSKQNILDLSYEFIKLNNPNRLEWQLSGAKIMQAEKKASVKTKAKTKEIVTLNKQLKSNQNDQGTIELIAADTFEDEVRLVIDKISEIKNSDKDLSWGDFSILVRANDTAGEFCSELDKRNISFQFLASRGLYVKPIIMDVVAYLKLLDDYHESRAMYRVLNLPFLKFTYEELVNFNYVSNKKACSLFETLRRADHEQYAEETRKKIFRILTLISNHSKMAREKRVSEVVIAFMNESGYLKHIMGLPGREQQENLSYLNQFMKRLADFEQATAEKTVKLFLEELDMEIMAGEEGALSPDLEIGPDTVKIMTVHASKGLEFKYVFVVSMVDKRFPAIGRKDAIEIPNSLVKEVLPEGDSHLEEERRLFYVAMTRAKTGLFFSWAKDYGGARGKKPSLFLVELGLVDKQVVKGTVKKELDEENFVSAKKEAKEQKEIFNLPKHFSYSQLAAFQNCPYQYRFAHILKIPIRGKGVFSFGKTMHSTLQKTFELLRERRESHKLPWMRY</sequence>
<evidence type="ECO:0000256" key="10">
    <source>
        <dbReference type="ARBA" id="ARBA00048988"/>
    </source>
</evidence>